<sequence>MGMKVMIKAKGFYQSRVSTANTCRVGASGKSWLPTPFD</sequence>
<proteinExistence type="predicted"/>
<protein>
    <submittedName>
        <fullName evidence="1">Uncharacterized protein</fullName>
    </submittedName>
</protein>
<evidence type="ECO:0000313" key="2">
    <source>
        <dbReference type="Proteomes" id="UP000188268"/>
    </source>
</evidence>
<gene>
    <name evidence="1" type="ORF">CCACVL1_11716</name>
</gene>
<organism evidence="1 2">
    <name type="scientific">Corchorus capsularis</name>
    <name type="common">Jute</name>
    <dbReference type="NCBI Taxonomy" id="210143"/>
    <lineage>
        <taxon>Eukaryota</taxon>
        <taxon>Viridiplantae</taxon>
        <taxon>Streptophyta</taxon>
        <taxon>Embryophyta</taxon>
        <taxon>Tracheophyta</taxon>
        <taxon>Spermatophyta</taxon>
        <taxon>Magnoliopsida</taxon>
        <taxon>eudicotyledons</taxon>
        <taxon>Gunneridae</taxon>
        <taxon>Pentapetalae</taxon>
        <taxon>rosids</taxon>
        <taxon>malvids</taxon>
        <taxon>Malvales</taxon>
        <taxon>Malvaceae</taxon>
        <taxon>Grewioideae</taxon>
        <taxon>Apeibeae</taxon>
        <taxon>Corchorus</taxon>
    </lineage>
</organism>
<dbReference type="Gramene" id="OMO82868">
    <property type="protein sequence ID" value="OMO82868"/>
    <property type="gene ID" value="CCACVL1_11716"/>
</dbReference>
<dbReference type="AlphaFoldDB" id="A0A1R3IJU5"/>
<reference evidence="1 2" key="1">
    <citation type="submission" date="2013-09" db="EMBL/GenBank/DDBJ databases">
        <title>Corchorus capsularis genome sequencing.</title>
        <authorList>
            <person name="Alam M."/>
            <person name="Haque M.S."/>
            <person name="Islam M.S."/>
            <person name="Emdad E.M."/>
            <person name="Islam M.M."/>
            <person name="Ahmed B."/>
            <person name="Halim A."/>
            <person name="Hossen Q.M.M."/>
            <person name="Hossain M.Z."/>
            <person name="Ahmed R."/>
            <person name="Khan M.M."/>
            <person name="Islam R."/>
            <person name="Rashid M.M."/>
            <person name="Khan S.A."/>
            <person name="Rahman M.S."/>
            <person name="Alam M."/>
        </authorList>
    </citation>
    <scope>NUCLEOTIDE SEQUENCE [LARGE SCALE GENOMIC DNA]</scope>
    <source>
        <strain evidence="2">cv. CVL-1</strain>
        <tissue evidence="1">Whole seedling</tissue>
    </source>
</reference>
<accession>A0A1R3IJU5</accession>
<evidence type="ECO:0000313" key="1">
    <source>
        <dbReference type="EMBL" id="OMO82868.1"/>
    </source>
</evidence>
<keyword evidence="2" id="KW-1185">Reference proteome</keyword>
<dbReference type="Proteomes" id="UP000188268">
    <property type="component" value="Unassembled WGS sequence"/>
</dbReference>
<dbReference type="EMBL" id="AWWV01009945">
    <property type="protein sequence ID" value="OMO82868.1"/>
    <property type="molecule type" value="Genomic_DNA"/>
</dbReference>
<name>A0A1R3IJU5_COCAP</name>
<comment type="caution">
    <text evidence="1">The sequence shown here is derived from an EMBL/GenBank/DDBJ whole genome shotgun (WGS) entry which is preliminary data.</text>
</comment>